<dbReference type="Proteomes" id="UP001247307">
    <property type="component" value="Unassembled WGS sequence"/>
</dbReference>
<organism evidence="7 8">
    <name type="scientific">Falsarthrobacter nasiphocae</name>
    <dbReference type="NCBI Taxonomy" id="189863"/>
    <lineage>
        <taxon>Bacteria</taxon>
        <taxon>Bacillati</taxon>
        <taxon>Actinomycetota</taxon>
        <taxon>Actinomycetes</taxon>
        <taxon>Micrococcales</taxon>
        <taxon>Micrococcaceae</taxon>
        <taxon>Falsarthrobacter</taxon>
    </lineage>
</organism>
<keyword evidence="8" id="KW-1185">Reference proteome</keyword>
<dbReference type="RefSeq" id="WP_309851040.1">
    <property type="nucleotide sequence ID" value="NZ_BAAAIU010000003.1"/>
</dbReference>
<dbReference type="PANTHER" id="PTHR23519:SF1">
    <property type="entry name" value="AUTOPHAGY-RELATED PROTEIN 22"/>
    <property type="match status" value="1"/>
</dbReference>
<feature type="transmembrane region" description="Helical" evidence="6">
    <location>
        <begin position="158"/>
        <end position="179"/>
    </location>
</feature>
<evidence type="ECO:0000256" key="1">
    <source>
        <dbReference type="ARBA" id="ARBA00004127"/>
    </source>
</evidence>
<reference evidence="7" key="1">
    <citation type="submission" date="2023-07" db="EMBL/GenBank/DDBJ databases">
        <title>Sequencing the genomes of 1000 actinobacteria strains.</title>
        <authorList>
            <person name="Klenk H.-P."/>
        </authorList>
    </citation>
    <scope>NUCLEOTIDE SEQUENCE</scope>
    <source>
        <strain evidence="7">DSM 13988</strain>
    </source>
</reference>
<dbReference type="GO" id="GO:0012505">
    <property type="term" value="C:endomembrane system"/>
    <property type="evidence" value="ECO:0007669"/>
    <property type="project" value="UniProtKB-SubCell"/>
</dbReference>
<protein>
    <submittedName>
        <fullName evidence="7">UMF1 family MFS transporter</fullName>
    </submittedName>
</protein>
<feature type="transmembrane region" description="Helical" evidence="6">
    <location>
        <begin position="92"/>
        <end position="112"/>
    </location>
</feature>
<dbReference type="InterPro" id="IPR024671">
    <property type="entry name" value="Atg22-like"/>
</dbReference>
<evidence type="ECO:0000256" key="2">
    <source>
        <dbReference type="ARBA" id="ARBA00022448"/>
    </source>
</evidence>
<evidence type="ECO:0000256" key="4">
    <source>
        <dbReference type="ARBA" id="ARBA00022989"/>
    </source>
</evidence>
<comment type="subcellular location">
    <subcellularLocation>
        <location evidence="1">Endomembrane system</location>
        <topology evidence="1">Multi-pass membrane protein</topology>
    </subcellularLocation>
</comment>
<feature type="transmembrane region" description="Helical" evidence="6">
    <location>
        <begin position="289"/>
        <end position="307"/>
    </location>
</feature>
<keyword evidence="5 6" id="KW-0472">Membrane</keyword>
<evidence type="ECO:0000256" key="5">
    <source>
        <dbReference type="ARBA" id="ARBA00023136"/>
    </source>
</evidence>
<dbReference type="PANTHER" id="PTHR23519">
    <property type="entry name" value="AUTOPHAGY-RELATED PROTEIN 22"/>
    <property type="match status" value="1"/>
</dbReference>
<sequence length="451" mass="47221">MSSPAATAPSNQPPAPRRGAVLSWALWDWGSSAFNAVMTTFVFTVWLTSPAFGPTEHSSTLLAWGLSLSGLVLAVIAPVLGQRSDASNRRRLWLAVNTGVVVLLCLCGALVTPDPGHLLLGIGIIAAATLFFELASVDYNAMLSDVSTPASAGRVSGFGWAMGYLGGIVALVIVLFGFIKPAFGLPVPQEDGWPFRLTALFSGIWFLAFALPLLVRGTGAAPQAPRSAPAGLLESYRILWRRLASLWRTDRHAIYFLGASAVFRDGLAAIFTLGGVIAVGTFGFTQAQVIVFAIAGNVVAALGALVGGRLEDRLGPKRIVMGSLVGLLIAAAGLLALGAGTHRVGGLEWTATTTFWVFGLFLCLFVGPAQSSSRSYLLRIAPAGHESEFFGLYATTGRAVSFLAPTLFGAFIVLGGQQIHGVIGIALVLAAGLALLAPIREPAVRRDEVRA</sequence>
<accession>A0AAE4C783</accession>
<feature type="transmembrane region" description="Helical" evidence="6">
    <location>
        <begin position="118"/>
        <end position="137"/>
    </location>
</feature>
<keyword evidence="4 6" id="KW-1133">Transmembrane helix</keyword>
<evidence type="ECO:0000256" key="3">
    <source>
        <dbReference type="ARBA" id="ARBA00022692"/>
    </source>
</evidence>
<dbReference type="EMBL" id="JAVDUI010000001">
    <property type="protein sequence ID" value="MDR6892284.1"/>
    <property type="molecule type" value="Genomic_DNA"/>
</dbReference>
<evidence type="ECO:0000313" key="8">
    <source>
        <dbReference type="Proteomes" id="UP001247307"/>
    </source>
</evidence>
<feature type="transmembrane region" description="Helical" evidence="6">
    <location>
        <begin position="319"/>
        <end position="337"/>
    </location>
</feature>
<keyword evidence="2" id="KW-0813">Transport</keyword>
<feature type="transmembrane region" description="Helical" evidence="6">
    <location>
        <begin position="253"/>
        <end position="277"/>
    </location>
</feature>
<feature type="transmembrane region" description="Helical" evidence="6">
    <location>
        <begin position="26"/>
        <end position="49"/>
    </location>
</feature>
<name>A0AAE4C783_9MICC</name>
<evidence type="ECO:0000256" key="6">
    <source>
        <dbReference type="SAM" id="Phobius"/>
    </source>
</evidence>
<dbReference type="InterPro" id="IPR050495">
    <property type="entry name" value="ATG22/LtaA_families"/>
</dbReference>
<dbReference type="SUPFAM" id="SSF103473">
    <property type="entry name" value="MFS general substrate transporter"/>
    <property type="match status" value="1"/>
</dbReference>
<feature type="transmembrane region" description="Helical" evidence="6">
    <location>
        <begin position="61"/>
        <end position="80"/>
    </location>
</feature>
<feature type="transmembrane region" description="Helical" evidence="6">
    <location>
        <begin position="199"/>
        <end position="217"/>
    </location>
</feature>
<evidence type="ECO:0000313" key="7">
    <source>
        <dbReference type="EMBL" id="MDR6892284.1"/>
    </source>
</evidence>
<gene>
    <name evidence="7" type="ORF">J2S35_001224</name>
</gene>
<feature type="transmembrane region" description="Helical" evidence="6">
    <location>
        <begin position="349"/>
        <end position="369"/>
    </location>
</feature>
<dbReference type="AlphaFoldDB" id="A0AAE4C783"/>
<proteinExistence type="predicted"/>
<keyword evidence="3 6" id="KW-0812">Transmembrane</keyword>
<dbReference type="Pfam" id="PF11700">
    <property type="entry name" value="ATG22"/>
    <property type="match status" value="1"/>
</dbReference>
<feature type="transmembrane region" description="Helical" evidence="6">
    <location>
        <begin position="390"/>
        <end position="413"/>
    </location>
</feature>
<feature type="transmembrane region" description="Helical" evidence="6">
    <location>
        <begin position="419"/>
        <end position="437"/>
    </location>
</feature>
<comment type="caution">
    <text evidence="7">The sequence shown here is derived from an EMBL/GenBank/DDBJ whole genome shotgun (WGS) entry which is preliminary data.</text>
</comment>
<dbReference type="Gene3D" id="1.20.1250.20">
    <property type="entry name" value="MFS general substrate transporter like domains"/>
    <property type="match status" value="2"/>
</dbReference>
<dbReference type="InterPro" id="IPR036259">
    <property type="entry name" value="MFS_trans_sf"/>
</dbReference>